<comment type="caution">
    <text evidence="1">The sequence shown here is derived from an EMBL/GenBank/DDBJ whole genome shotgun (WGS) entry which is preliminary data.</text>
</comment>
<keyword evidence="2" id="KW-1185">Reference proteome</keyword>
<dbReference type="Proteomes" id="UP000091857">
    <property type="component" value="Chromosome 10"/>
</dbReference>
<accession>A0ACB7H4F8</accession>
<reference evidence="2" key="1">
    <citation type="journal article" date="2016" name="Nat. Biotechnol.">
        <title>Sequencing wild and cultivated cassava and related species reveals extensive interspecific hybridization and genetic diversity.</title>
        <authorList>
            <person name="Bredeson J.V."/>
            <person name="Lyons J.B."/>
            <person name="Prochnik S.E."/>
            <person name="Wu G.A."/>
            <person name="Ha C.M."/>
            <person name="Edsinger-Gonzales E."/>
            <person name="Grimwood J."/>
            <person name="Schmutz J."/>
            <person name="Rabbi I.Y."/>
            <person name="Egesi C."/>
            <person name="Nauluvula P."/>
            <person name="Lebot V."/>
            <person name="Ndunguru J."/>
            <person name="Mkamilo G."/>
            <person name="Bart R.S."/>
            <person name="Setter T.L."/>
            <person name="Gleadow R.M."/>
            <person name="Kulakow P."/>
            <person name="Ferguson M.E."/>
            <person name="Rounsley S."/>
            <person name="Rokhsar D.S."/>
        </authorList>
    </citation>
    <scope>NUCLEOTIDE SEQUENCE [LARGE SCALE GENOMIC DNA]</scope>
    <source>
        <strain evidence="2">cv. AM560-2</strain>
    </source>
</reference>
<evidence type="ECO:0000313" key="2">
    <source>
        <dbReference type="Proteomes" id="UP000091857"/>
    </source>
</evidence>
<evidence type="ECO:0000313" key="1">
    <source>
        <dbReference type="EMBL" id="KAG8645806.1"/>
    </source>
</evidence>
<gene>
    <name evidence="1" type="ORF">MANES_10G095700v8</name>
</gene>
<organism evidence="1 2">
    <name type="scientific">Manihot esculenta</name>
    <name type="common">Cassava</name>
    <name type="synonym">Jatropha manihot</name>
    <dbReference type="NCBI Taxonomy" id="3983"/>
    <lineage>
        <taxon>Eukaryota</taxon>
        <taxon>Viridiplantae</taxon>
        <taxon>Streptophyta</taxon>
        <taxon>Embryophyta</taxon>
        <taxon>Tracheophyta</taxon>
        <taxon>Spermatophyta</taxon>
        <taxon>Magnoliopsida</taxon>
        <taxon>eudicotyledons</taxon>
        <taxon>Gunneridae</taxon>
        <taxon>Pentapetalae</taxon>
        <taxon>rosids</taxon>
        <taxon>fabids</taxon>
        <taxon>Malpighiales</taxon>
        <taxon>Euphorbiaceae</taxon>
        <taxon>Crotonoideae</taxon>
        <taxon>Manihoteae</taxon>
        <taxon>Manihot</taxon>
    </lineage>
</organism>
<name>A0ACB7H4F8_MANES</name>
<protein>
    <submittedName>
        <fullName evidence="1">Uncharacterized protein</fullName>
    </submittedName>
</protein>
<proteinExistence type="predicted"/>
<sequence>MQILGNFCFWVVVCSAIELHKRILQDILWLFLMDFASLLKLLNRSSELKGGFLVLGCFSPASNVFGLLLMFGLGLKLLQFTWQGKDFIQFLCEIRRKPGDKKYGFCSKKGLDKVCNSKTMTCKSSSLKLLVSNEPLEPDTVALDDDDYGRECDDDYGRKYCIEDEEFDVISLRRLVKIERYRAEMAYAELEKERMASESAAGEAMTMILRLQNEKSSLQIEANQQRRLVEQKEEYYQQMIQSLQWNLMKYMEGDEVDQFQGSYASLSFDIDSTMEVGTEDVQTDAVE</sequence>
<dbReference type="EMBL" id="CM004396">
    <property type="protein sequence ID" value="KAG8645806.1"/>
    <property type="molecule type" value="Genomic_DNA"/>
</dbReference>